<evidence type="ECO:0000256" key="1">
    <source>
        <dbReference type="ARBA" id="ARBA00022723"/>
    </source>
</evidence>
<keyword evidence="1" id="KW-0479">Metal-binding</keyword>
<dbReference type="InterPro" id="IPR013819">
    <property type="entry name" value="LipOase_C"/>
</dbReference>
<dbReference type="RefSeq" id="WP_369206683.1">
    <property type="nucleotide sequence ID" value="NZ_JBFNXQ010000034.1"/>
</dbReference>
<sequence length="499" mass="56739">MRRDFWNLLAILKYRTNRPATIPVPVDEGQRIGDVSFASQFPGIPIHNIRVADRVPADEASRLKYYFYEFQVAMYRLFSPMHPDLPSIDEDPRKAVLAAYTRLHRRLFPAPQLPEEYEGEVDLGHLAVAGPYAGYLERAPEGGYHWDLRHLARYEHHRGLRSLGVRVLFRPDEQVSGLRAVEIDCELGQCRPGDPDWGLAKKIALCAVTNHVSLVRHFNWVHLAAGGPFAIATRNCLGADHPLRRLLWPHMFGTQYSNQIATKGQMARGGDFETIFSFTHAGMCKLYEDSYSEYDIVVLDPARDAERRGIRNAGFDTPALLNQEALFDVMHAHTSRYMASYYSSDDDLRADAAAVDWMASLDRLVPNGIRGLSGPVVTIGGTARMIAALLYLATVQHEVLGTGLWNYQMWTHVQPVRVYEDMEREPVDVYQRLVNANFNLNVRRAPLLQDFSYLALDARGADAFRTFKKDLEALQNRLEAEPFTHWKVYPRKLEANINA</sequence>
<feature type="domain" description="Lipoxygenase" evidence="3">
    <location>
        <begin position="196"/>
        <end position="499"/>
    </location>
</feature>
<dbReference type="PROSITE" id="PS51393">
    <property type="entry name" value="LIPOXYGENASE_3"/>
    <property type="match status" value="1"/>
</dbReference>
<accession>A0ABV3XEX9</accession>
<dbReference type="InterPro" id="IPR000907">
    <property type="entry name" value="LipOase"/>
</dbReference>
<keyword evidence="2" id="KW-0560">Oxidoreductase</keyword>
<comment type="caution">
    <text evidence="4">The sequence shown here is derived from an EMBL/GenBank/DDBJ whole genome shotgun (WGS) entry which is preliminary data.</text>
</comment>
<evidence type="ECO:0000256" key="2">
    <source>
        <dbReference type="ARBA" id="ARBA00023002"/>
    </source>
</evidence>
<evidence type="ECO:0000313" key="5">
    <source>
        <dbReference type="Proteomes" id="UP001560045"/>
    </source>
</evidence>
<keyword evidence="5" id="KW-1185">Reference proteome</keyword>
<evidence type="ECO:0000313" key="4">
    <source>
        <dbReference type="EMBL" id="MEX5719143.1"/>
    </source>
</evidence>
<dbReference type="EMBL" id="JBFNXQ010000034">
    <property type="protein sequence ID" value="MEX5719143.1"/>
    <property type="molecule type" value="Genomic_DNA"/>
</dbReference>
<reference evidence="4 5" key="1">
    <citation type="submission" date="2024-06" db="EMBL/GenBank/DDBJ databases">
        <title>Draft genome sequence of Geodermatophilus badlandi, a novel member of the Geodermatophilaceae isolated from badland sedimentary rocks in the Red desert, Wyoming, USA.</title>
        <authorList>
            <person name="Ben Tekaya S."/>
            <person name="Nouioui I."/>
            <person name="Flores G.M."/>
            <person name="Shaal M.N."/>
            <person name="Bredoire F."/>
            <person name="Basile F."/>
            <person name="Van Diepen L."/>
            <person name="Ward N.L."/>
        </authorList>
    </citation>
    <scope>NUCLEOTIDE SEQUENCE [LARGE SCALE GENOMIC DNA]</scope>
    <source>
        <strain evidence="4 5">WL48A</strain>
    </source>
</reference>
<organism evidence="4 5">
    <name type="scientific">Geodermatophilus maliterrae</name>
    <dbReference type="NCBI Taxonomy" id="3162531"/>
    <lineage>
        <taxon>Bacteria</taxon>
        <taxon>Bacillati</taxon>
        <taxon>Actinomycetota</taxon>
        <taxon>Actinomycetes</taxon>
        <taxon>Geodermatophilales</taxon>
        <taxon>Geodermatophilaceae</taxon>
        <taxon>Geodermatophilus</taxon>
    </lineage>
</organism>
<dbReference type="Pfam" id="PF00305">
    <property type="entry name" value="Lipoxygenase"/>
    <property type="match status" value="1"/>
</dbReference>
<protein>
    <submittedName>
        <fullName evidence="4">Lipoxygenase family protein</fullName>
    </submittedName>
</protein>
<dbReference type="InterPro" id="IPR036226">
    <property type="entry name" value="LipOase_C_sf"/>
</dbReference>
<proteinExistence type="predicted"/>
<dbReference type="Gene3D" id="1.20.245.10">
    <property type="entry name" value="Lipoxygenase-1, Domain 5"/>
    <property type="match status" value="1"/>
</dbReference>
<dbReference type="Proteomes" id="UP001560045">
    <property type="component" value="Unassembled WGS sequence"/>
</dbReference>
<name>A0ABV3XEX9_9ACTN</name>
<gene>
    <name evidence="4" type="ORF">ABQ292_12310</name>
</gene>
<dbReference type="SUPFAM" id="SSF48484">
    <property type="entry name" value="Lipoxigenase"/>
    <property type="match status" value="1"/>
</dbReference>
<dbReference type="PANTHER" id="PTHR11771">
    <property type="entry name" value="LIPOXYGENASE"/>
    <property type="match status" value="1"/>
</dbReference>
<evidence type="ECO:0000259" key="3">
    <source>
        <dbReference type="PROSITE" id="PS51393"/>
    </source>
</evidence>